<dbReference type="EMBL" id="JAIZAY010000014">
    <property type="protein sequence ID" value="KAJ8028947.1"/>
    <property type="molecule type" value="Genomic_DNA"/>
</dbReference>
<gene>
    <name evidence="1" type="ORF">HOLleu_28209</name>
</gene>
<accession>A0A9Q1GY09</accession>
<sequence>MPLRTVEKPGFLHLLKKMDPRYQPPSKHAMSRTHIPKLYDVTRQKVMRTLKTATNFAATTDMWSSHGMTPYMGYSVHFIDDDWTLQHIDLGTSFVPQDHTADNLKEAMGDMLEQWGLKASNQVCITTDSGANVIKAVNDLKWEHLSCFGHNLHLGITKSYSPTTHPEEHRAVSRSLGIAHQIVSKFNTSWKRKRDLRAAQVKSGKDPKSLISDCVTRWGSTQGMVKRLLDNEQEIRQVIANDRKISHLLPTWQDISVLEAINEVMEPLAELTDIMSGSKYVTISSLKAMLKKLEQDVLAPKTPDDDSNPDDLLSNKLRQNILDDLLPRYQSAAKMNILCVTSFLDPRFKVSYIIT</sequence>
<dbReference type="InterPro" id="IPR012337">
    <property type="entry name" value="RNaseH-like_sf"/>
</dbReference>
<dbReference type="PANTHER" id="PTHR46481:SF9">
    <property type="entry name" value="ZINC FINGER BED DOMAIN-CONTAINING PROTEIN 1-LIKE"/>
    <property type="match status" value="1"/>
</dbReference>
<name>A0A9Q1GY09_HOLLE</name>
<reference evidence="1" key="1">
    <citation type="submission" date="2021-10" db="EMBL/GenBank/DDBJ databases">
        <title>Tropical sea cucumber genome reveals ecological adaptation and Cuvierian tubules defense mechanism.</title>
        <authorList>
            <person name="Chen T."/>
        </authorList>
    </citation>
    <scope>NUCLEOTIDE SEQUENCE</scope>
    <source>
        <strain evidence="1">Nanhai2018</strain>
        <tissue evidence="1">Muscle</tissue>
    </source>
</reference>
<evidence type="ECO:0000313" key="1">
    <source>
        <dbReference type="EMBL" id="KAJ8028947.1"/>
    </source>
</evidence>
<dbReference type="AlphaFoldDB" id="A0A9Q1GY09"/>
<evidence type="ECO:0000313" key="2">
    <source>
        <dbReference type="Proteomes" id="UP001152320"/>
    </source>
</evidence>
<dbReference type="Proteomes" id="UP001152320">
    <property type="component" value="Chromosome 14"/>
</dbReference>
<comment type="caution">
    <text evidence="1">The sequence shown here is derived from an EMBL/GenBank/DDBJ whole genome shotgun (WGS) entry which is preliminary data.</text>
</comment>
<dbReference type="SUPFAM" id="SSF53098">
    <property type="entry name" value="Ribonuclease H-like"/>
    <property type="match status" value="1"/>
</dbReference>
<dbReference type="PANTHER" id="PTHR46481">
    <property type="entry name" value="ZINC FINGER BED DOMAIN-CONTAINING PROTEIN 4"/>
    <property type="match status" value="1"/>
</dbReference>
<protein>
    <submittedName>
        <fullName evidence="1">Zinc finger BED domain-containing protein 1</fullName>
    </submittedName>
</protein>
<keyword evidence="2" id="KW-1185">Reference proteome</keyword>
<dbReference type="OrthoDB" id="1607513at2759"/>
<dbReference type="InterPro" id="IPR052035">
    <property type="entry name" value="ZnF_BED_domain_contain"/>
</dbReference>
<proteinExistence type="predicted"/>
<organism evidence="1 2">
    <name type="scientific">Holothuria leucospilota</name>
    <name type="common">Black long sea cucumber</name>
    <name type="synonym">Mertensiothuria leucospilota</name>
    <dbReference type="NCBI Taxonomy" id="206669"/>
    <lineage>
        <taxon>Eukaryota</taxon>
        <taxon>Metazoa</taxon>
        <taxon>Echinodermata</taxon>
        <taxon>Eleutherozoa</taxon>
        <taxon>Echinozoa</taxon>
        <taxon>Holothuroidea</taxon>
        <taxon>Aspidochirotacea</taxon>
        <taxon>Aspidochirotida</taxon>
        <taxon>Holothuriidae</taxon>
        <taxon>Holothuria</taxon>
    </lineage>
</organism>